<feature type="domain" description="Receptor ligand binding region" evidence="5">
    <location>
        <begin position="3"/>
        <end position="238"/>
    </location>
</feature>
<dbReference type="GO" id="GO:0005886">
    <property type="term" value="C:plasma membrane"/>
    <property type="evidence" value="ECO:0007669"/>
    <property type="project" value="TreeGrafter"/>
</dbReference>
<keyword evidence="4" id="KW-0472">Membrane</keyword>
<dbReference type="InterPro" id="IPR001828">
    <property type="entry name" value="ANF_lig-bd_rcpt"/>
</dbReference>
<dbReference type="GO" id="GO:0004930">
    <property type="term" value="F:G protein-coupled receptor activity"/>
    <property type="evidence" value="ECO:0007669"/>
    <property type="project" value="InterPro"/>
</dbReference>
<reference evidence="6" key="2">
    <citation type="submission" date="2025-09" db="UniProtKB">
        <authorList>
            <consortium name="Ensembl"/>
        </authorList>
    </citation>
    <scope>IDENTIFICATION</scope>
</reference>
<dbReference type="InterPro" id="IPR028082">
    <property type="entry name" value="Peripla_BP_I"/>
</dbReference>
<accession>A0A8C6XKY5</accession>
<evidence type="ECO:0000256" key="3">
    <source>
        <dbReference type="ARBA" id="ARBA00022989"/>
    </source>
</evidence>
<dbReference type="Pfam" id="PF01094">
    <property type="entry name" value="ANF_receptor"/>
    <property type="match status" value="1"/>
</dbReference>
<comment type="subcellular location">
    <subcellularLocation>
        <location evidence="1">Membrane</location>
    </subcellularLocation>
</comment>
<evidence type="ECO:0000313" key="6">
    <source>
        <dbReference type="Ensembl" id="ENSNNAP00000016187.1"/>
    </source>
</evidence>
<keyword evidence="2" id="KW-0812">Transmembrane</keyword>
<evidence type="ECO:0000256" key="1">
    <source>
        <dbReference type="ARBA" id="ARBA00004370"/>
    </source>
</evidence>
<dbReference type="GeneTree" id="ENSGT00950000182788"/>
<protein>
    <recommendedName>
        <fullName evidence="5">Receptor ligand binding region domain-containing protein</fullName>
    </recommendedName>
</protein>
<dbReference type="PANTHER" id="PTHR24061">
    <property type="entry name" value="CALCIUM-SENSING RECEPTOR-RELATED"/>
    <property type="match status" value="1"/>
</dbReference>
<dbReference type="OrthoDB" id="9044658at2759"/>
<reference evidence="6" key="1">
    <citation type="submission" date="2025-08" db="UniProtKB">
        <authorList>
            <consortium name="Ensembl"/>
        </authorList>
    </citation>
    <scope>IDENTIFICATION</scope>
</reference>
<sequence length="263" mass="30421">STPEINEKNAFYQQIFPSADHQYMGIINLLLHFKWTWIGAYTVNNENGQRFVQNVVPVFAKRGICFAFIEKFPKSSYSNGLIDSLEEGSKVYYEVMRSTVNVVVLHGETDHIILLRILSNRLKDDNIPLWNKNKIWIMIAQMDFTSAPLIRNIDLVFLHGALSFAIHSEKILGFQKFLQSKNPTLEKEDGFFRVICNGQEKLENLPTSVFEMQMTGHSYNIYNAAYVVAHALHDFHSSVRKYRAGDHETKLNFLKQPLWKVMS</sequence>
<keyword evidence="7" id="KW-1185">Reference proteome</keyword>
<dbReference type="AlphaFoldDB" id="A0A8C6XKY5"/>
<dbReference type="SUPFAM" id="SSF53822">
    <property type="entry name" value="Periplasmic binding protein-like I"/>
    <property type="match status" value="1"/>
</dbReference>
<dbReference type="PANTHER" id="PTHR24061:SF599">
    <property type="entry name" value="G-PROTEIN COUPLED RECEPTORS FAMILY 3 PROFILE DOMAIN-CONTAINING PROTEIN"/>
    <property type="match status" value="1"/>
</dbReference>
<evidence type="ECO:0000256" key="2">
    <source>
        <dbReference type="ARBA" id="ARBA00022692"/>
    </source>
</evidence>
<evidence type="ECO:0000256" key="4">
    <source>
        <dbReference type="ARBA" id="ARBA00023136"/>
    </source>
</evidence>
<dbReference type="FunFam" id="3.40.50.2300:FF:000024">
    <property type="entry name" value="Vomeronasal 2, receptor 73"/>
    <property type="match status" value="1"/>
</dbReference>
<dbReference type="InterPro" id="IPR000068">
    <property type="entry name" value="GPCR_3_Ca_sens_rcpt-rel"/>
</dbReference>
<evidence type="ECO:0000313" key="7">
    <source>
        <dbReference type="Proteomes" id="UP000694559"/>
    </source>
</evidence>
<dbReference type="Gene3D" id="3.40.50.2300">
    <property type="match status" value="2"/>
</dbReference>
<name>A0A8C6XKY5_NAJNA</name>
<proteinExistence type="predicted"/>
<keyword evidence="3" id="KW-1133">Transmembrane helix</keyword>
<organism evidence="6 7">
    <name type="scientific">Naja naja</name>
    <name type="common">Indian cobra</name>
    <dbReference type="NCBI Taxonomy" id="35670"/>
    <lineage>
        <taxon>Eukaryota</taxon>
        <taxon>Metazoa</taxon>
        <taxon>Chordata</taxon>
        <taxon>Craniata</taxon>
        <taxon>Vertebrata</taxon>
        <taxon>Euteleostomi</taxon>
        <taxon>Lepidosauria</taxon>
        <taxon>Squamata</taxon>
        <taxon>Bifurcata</taxon>
        <taxon>Unidentata</taxon>
        <taxon>Episquamata</taxon>
        <taxon>Toxicofera</taxon>
        <taxon>Serpentes</taxon>
        <taxon>Colubroidea</taxon>
        <taxon>Elapidae</taxon>
        <taxon>Elapinae</taxon>
        <taxon>Naja</taxon>
    </lineage>
</organism>
<dbReference type="Ensembl" id="ENSNNAT00000016981.1">
    <property type="protein sequence ID" value="ENSNNAP00000016187.1"/>
    <property type="gene ID" value="ENSNNAG00000010907.1"/>
</dbReference>
<dbReference type="Proteomes" id="UP000694559">
    <property type="component" value="Unplaced"/>
</dbReference>
<evidence type="ECO:0000259" key="5">
    <source>
        <dbReference type="Pfam" id="PF01094"/>
    </source>
</evidence>
<dbReference type="OMA" id="LESNICT"/>